<evidence type="ECO:0000256" key="4">
    <source>
        <dbReference type="ARBA" id="ARBA00022679"/>
    </source>
</evidence>
<dbReference type="NCBIfam" id="TIGR00027">
    <property type="entry name" value="mthyl_TIGR00027"/>
    <property type="match status" value="1"/>
</dbReference>
<dbReference type="GO" id="GO:0032259">
    <property type="term" value="P:methylation"/>
    <property type="evidence" value="ECO:0007669"/>
    <property type="project" value="UniProtKB-KW"/>
</dbReference>
<evidence type="ECO:0000313" key="8">
    <source>
        <dbReference type="Proteomes" id="UP000019150"/>
    </source>
</evidence>
<dbReference type="AlphaFoldDB" id="W5TEE9"/>
<accession>W5TEE9</accession>
<dbReference type="InterPro" id="IPR011610">
    <property type="entry name" value="SAM_mthyl_Trfase_ML2640-like"/>
</dbReference>
<reference evidence="7 8" key="1">
    <citation type="journal article" date="2014" name="Appl. Environ. Microbiol.">
        <title>Insights into the Microbial Degradation of Rubber and Gutta-Percha by Analysis of the Complete Genome of Nocardia nova SH22a.</title>
        <authorList>
            <person name="Luo Q."/>
            <person name="Hiessl S."/>
            <person name="Poehlein A."/>
            <person name="Daniel R."/>
            <person name="Steinbuchel A."/>
        </authorList>
    </citation>
    <scope>NUCLEOTIDE SEQUENCE [LARGE SCALE GENOMIC DNA]</scope>
    <source>
        <strain evidence="7">SH22a</strain>
    </source>
</reference>
<dbReference type="InterPro" id="IPR029063">
    <property type="entry name" value="SAM-dependent_MTases_sf"/>
</dbReference>
<dbReference type="STRING" id="1415166.NONO_c25530"/>
<dbReference type="eggNOG" id="COG3315">
    <property type="taxonomic scope" value="Bacteria"/>
</dbReference>
<proteinExistence type="inferred from homology"/>
<dbReference type="Gene3D" id="3.40.50.150">
    <property type="entry name" value="Vaccinia Virus protein VP39"/>
    <property type="match status" value="1"/>
</dbReference>
<keyword evidence="5 6" id="KW-0949">S-adenosyl-L-methionine</keyword>
<comment type="function">
    <text evidence="1 6">Exhibits S-adenosyl-L-methionine-dependent methyltransferase activity.</text>
</comment>
<gene>
    <name evidence="7" type="ORF">NONO_c25530</name>
</gene>
<evidence type="ECO:0000256" key="6">
    <source>
        <dbReference type="RuleBase" id="RU362030"/>
    </source>
</evidence>
<protein>
    <recommendedName>
        <fullName evidence="6">S-adenosyl-L-methionine-dependent methyltransferase</fullName>
        <ecNumber evidence="6">2.1.1.-</ecNumber>
    </recommendedName>
</protein>
<dbReference type="PANTHER" id="PTHR43619">
    <property type="entry name" value="S-ADENOSYL-L-METHIONINE-DEPENDENT METHYLTRANSFERASE YKTD-RELATED"/>
    <property type="match status" value="1"/>
</dbReference>
<keyword evidence="8" id="KW-1185">Reference proteome</keyword>
<comment type="similarity">
    <text evidence="2 6">Belongs to the UPF0677 family.</text>
</comment>
<dbReference type="PATRIC" id="fig|1415166.3.peg.2613"/>
<dbReference type="Pfam" id="PF04072">
    <property type="entry name" value="LCM"/>
    <property type="match status" value="1"/>
</dbReference>
<dbReference type="InterPro" id="IPR007213">
    <property type="entry name" value="Ppm1/Ppm2/Tcmp"/>
</dbReference>
<dbReference type="RefSeq" id="WP_025348824.1">
    <property type="nucleotide sequence ID" value="NZ_CP006850.1"/>
</dbReference>
<evidence type="ECO:0000256" key="2">
    <source>
        <dbReference type="ARBA" id="ARBA00008138"/>
    </source>
</evidence>
<sequence>MRTDDDSWDITESVGATAIGVAAMRAAETRRPDALFHDPFAERLVDGAGSGWSRIMRARFAAAGAEGADSGGSGSETGEPAAAGDDNLYRPLAAMLLARTVYFDEYFAAATSSGIRQIVILASGLDARAYRLEWPSDTVLFEIDQPKVLSFKDTTLAEVSPASDRRAVAVDLRQDWPKALRDNGFDPAKPTAWLAEGLLRYLPGEAQDRLFADLAALSAPGSRMALNIGRGRREDTPALRALRERRTRLLAEAGITLKLEELWYPWEGRTDPRDWFTAHGWTVTAADPVALLAEHGRELPEGARTELNRHILMTATLGDENR</sequence>
<dbReference type="EC" id="2.1.1.-" evidence="6"/>
<dbReference type="Proteomes" id="UP000019150">
    <property type="component" value="Chromosome"/>
</dbReference>
<evidence type="ECO:0000256" key="3">
    <source>
        <dbReference type="ARBA" id="ARBA00022603"/>
    </source>
</evidence>
<name>W5TEE9_9NOCA</name>
<dbReference type="GO" id="GO:0008168">
    <property type="term" value="F:methyltransferase activity"/>
    <property type="evidence" value="ECO:0007669"/>
    <property type="project" value="UniProtKB-UniRule"/>
</dbReference>
<dbReference type="SUPFAM" id="SSF53335">
    <property type="entry name" value="S-adenosyl-L-methionine-dependent methyltransferases"/>
    <property type="match status" value="1"/>
</dbReference>
<evidence type="ECO:0000256" key="5">
    <source>
        <dbReference type="ARBA" id="ARBA00022691"/>
    </source>
</evidence>
<dbReference type="KEGG" id="nno:NONO_c25530"/>
<keyword evidence="3 6" id="KW-0489">Methyltransferase</keyword>
<evidence type="ECO:0000313" key="7">
    <source>
        <dbReference type="EMBL" id="AHH17348.1"/>
    </source>
</evidence>
<dbReference type="HOGENOM" id="CLU_056160_2_1_11"/>
<organism evidence="7 8">
    <name type="scientific">Nocardia nova SH22a</name>
    <dbReference type="NCBI Taxonomy" id="1415166"/>
    <lineage>
        <taxon>Bacteria</taxon>
        <taxon>Bacillati</taxon>
        <taxon>Actinomycetota</taxon>
        <taxon>Actinomycetes</taxon>
        <taxon>Mycobacteriales</taxon>
        <taxon>Nocardiaceae</taxon>
        <taxon>Nocardia</taxon>
    </lineage>
</organism>
<dbReference type="EMBL" id="CP006850">
    <property type="protein sequence ID" value="AHH17348.1"/>
    <property type="molecule type" value="Genomic_DNA"/>
</dbReference>
<keyword evidence="4 7" id="KW-0808">Transferase</keyword>
<evidence type="ECO:0000256" key="1">
    <source>
        <dbReference type="ARBA" id="ARBA00003907"/>
    </source>
</evidence>
<dbReference type="PANTHER" id="PTHR43619:SF2">
    <property type="entry name" value="S-ADENOSYL-L-METHIONINE-DEPENDENT METHYLTRANSFERASES SUPERFAMILY PROTEIN"/>
    <property type="match status" value="1"/>
</dbReference>